<evidence type="ECO:0000313" key="2">
    <source>
        <dbReference type="EMBL" id="MBD3918530.1"/>
    </source>
</evidence>
<dbReference type="InterPro" id="IPR050248">
    <property type="entry name" value="Polysacc_deacetylase_ArnD"/>
</dbReference>
<dbReference type="InterPro" id="IPR011330">
    <property type="entry name" value="Glyco_hydro/deAcase_b/a-brl"/>
</dbReference>
<dbReference type="Pfam" id="PF01522">
    <property type="entry name" value="Polysacc_deac_1"/>
    <property type="match status" value="1"/>
</dbReference>
<dbReference type="SUPFAM" id="SSF88713">
    <property type="entry name" value="Glycoside hydrolase/deacetylase"/>
    <property type="match status" value="1"/>
</dbReference>
<dbReference type="CDD" id="cd10917">
    <property type="entry name" value="CE4_NodB_like_6s_7s"/>
    <property type="match status" value="1"/>
</dbReference>
<reference evidence="2 3" key="1">
    <citation type="submission" date="2020-09" db="EMBL/GenBank/DDBJ databases">
        <title>Paenibacillus sp. strain PR3 16S rRNA gene Genome sequencing and assembly.</title>
        <authorList>
            <person name="Kim J."/>
        </authorList>
    </citation>
    <scope>NUCLEOTIDE SEQUENCE [LARGE SCALE GENOMIC DNA]</scope>
    <source>
        <strain evidence="2 3">PR3</strain>
    </source>
</reference>
<evidence type="ECO:0000259" key="1">
    <source>
        <dbReference type="PROSITE" id="PS51677"/>
    </source>
</evidence>
<keyword evidence="3" id="KW-1185">Reference proteome</keyword>
<feature type="domain" description="NodB homology" evidence="1">
    <location>
        <begin position="12"/>
        <end position="194"/>
    </location>
</feature>
<evidence type="ECO:0000313" key="3">
    <source>
        <dbReference type="Proteomes" id="UP000609346"/>
    </source>
</evidence>
<gene>
    <name evidence="2" type="ORF">H8B09_07185</name>
</gene>
<dbReference type="Gene3D" id="3.20.20.370">
    <property type="entry name" value="Glycoside hydrolase/deacetylase"/>
    <property type="match status" value="1"/>
</dbReference>
<dbReference type="RefSeq" id="WP_191202854.1">
    <property type="nucleotide sequence ID" value="NZ_JACXZA010000002.1"/>
</dbReference>
<dbReference type="EMBL" id="JACXZA010000002">
    <property type="protein sequence ID" value="MBD3918530.1"/>
    <property type="molecule type" value="Genomic_DNA"/>
</dbReference>
<comment type="caution">
    <text evidence="2">The sequence shown here is derived from an EMBL/GenBank/DDBJ whole genome shotgun (WGS) entry which is preliminary data.</text>
</comment>
<name>A0ABR8MRB1_9BACL</name>
<organism evidence="2 3">
    <name type="scientific">Paenibacillus terricola</name>
    <dbReference type="NCBI Taxonomy" id="2763503"/>
    <lineage>
        <taxon>Bacteria</taxon>
        <taxon>Bacillati</taxon>
        <taxon>Bacillota</taxon>
        <taxon>Bacilli</taxon>
        <taxon>Bacillales</taxon>
        <taxon>Paenibacillaceae</taxon>
        <taxon>Paenibacillus</taxon>
    </lineage>
</organism>
<dbReference type="Proteomes" id="UP000609346">
    <property type="component" value="Unassembled WGS sequence"/>
</dbReference>
<accession>A0ABR8MRB1</accession>
<proteinExistence type="predicted"/>
<dbReference type="InterPro" id="IPR002509">
    <property type="entry name" value="NODB_dom"/>
</dbReference>
<sequence length="207" mass="22924">MKLVDHAATKRNVIAFTFDDGPDPIYTPQILSLFREVGGRATFYMIGSQVEANPDIARMVLSEGHELGNHTYTHPNLTELDSSAIISELTRTDQIIKHETGAVVRTFRPPYLAHDEKVDETIAEHFGYPSIGAMNLNSNDWSDPGVEHIVAESQDYICPGNILIFHDGGSDRSQTVEAVRQLIHMAADRGYQMITVSELLQLAACEA</sequence>
<dbReference type="PANTHER" id="PTHR10587">
    <property type="entry name" value="GLYCOSYL TRANSFERASE-RELATED"/>
    <property type="match status" value="1"/>
</dbReference>
<protein>
    <submittedName>
        <fullName evidence="2">Polysaccharide deacetylase family protein</fullName>
    </submittedName>
</protein>
<dbReference type="PROSITE" id="PS51677">
    <property type="entry name" value="NODB"/>
    <property type="match status" value="1"/>
</dbReference>